<dbReference type="AlphaFoldDB" id="A0A212LIJ9"/>
<evidence type="ECO:0000256" key="7">
    <source>
        <dbReference type="ARBA" id="ARBA00023204"/>
    </source>
</evidence>
<evidence type="ECO:0000256" key="3">
    <source>
        <dbReference type="ARBA" id="ARBA00022741"/>
    </source>
</evidence>
<dbReference type="PANTHER" id="PTHR11361">
    <property type="entry name" value="DNA MISMATCH REPAIR PROTEIN MUTS FAMILY MEMBER"/>
    <property type="match status" value="1"/>
</dbReference>
<dbReference type="GO" id="GO:0005829">
    <property type="term" value="C:cytosol"/>
    <property type="evidence" value="ECO:0007669"/>
    <property type="project" value="TreeGrafter"/>
</dbReference>
<dbReference type="Pfam" id="PF05188">
    <property type="entry name" value="MutS_II"/>
    <property type="match status" value="1"/>
</dbReference>
<evidence type="ECO:0000256" key="2">
    <source>
        <dbReference type="ARBA" id="ARBA00021982"/>
    </source>
</evidence>
<dbReference type="SMART" id="SM00534">
    <property type="entry name" value="MUTSac"/>
    <property type="match status" value="1"/>
</dbReference>
<organism evidence="12">
    <name type="scientific">uncultured Pleomorphomonas sp</name>
    <dbReference type="NCBI Taxonomy" id="442121"/>
    <lineage>
        <taxon>Bacteria</taxon>
        <taxon>Pseudomonadati</taxon>
        <taxon>Pseudomonadota</taxon>
        <taxon>Alphaproteobacteria</taxon>
        <taxon>Hyphomicrobiales</taxon>
        <taxon>Pleomorphomonadaceae</taxon>
        <taxon>Pleomorphomonas</taxon>
        <taxon>environmental samples</taxon>
    </lineage>
</organism>
<accession>A0A212LIJ9</accession>
<protein>
    <recommendedName>
        <fullName evidence="2 9">DNA mismatch repair protein MutS</fullName>
    </recommendedName>
</protein>
<dbReference type="InterPro" id="IPR007861">
    <property type="entry name" value="DNA_mismatch_repair_MutS_clamp"/>
</dbReference>
<gene>
    <name evidence="9 12" type="primary">mutS</name>
    <name evidence="12" type="ORF">KL86PLE_41169</name>
</gene>
<dbReference type="HAMAP" id="MF_00096">
    <property type="entry name" value="MutS"/>
    <property type="match status" value="1"/>
</dbReference>
<dbReference type="PROSITE" id="PS00486">
    <property type="entry name" value="DNA_MISMATCH_REPAIR_2"/>
    <property type="match status" value="1"/>
</dbReference>
<proteinExistence type="inferred from homology"/>
<dbReference type="InterPro" id="IPR027417">
    <property type="entry name" value="P-loop_NTPase"/>
</dbReference>
<dbReference type="Gene3D" id="1.10.1420.10">
    <property type="match status" value="2"/>
</dbReference>
<dbReference type="Gene3D" id="6.10.140.430">
    <property type="match status" value="1"/>
</dbReference>
<sequence length="908" mass="97125">MTDAQVLPDDRTADVATPAMAQFIEIKAANPDCLLFYRMGDFYEMFFEDAEVASRALGITLTKRGRYRGEDIPLCGVPVHAADDYLQRLIALGHRVAVCEQMEDPAEAKKRGSKSVVRRDVVRLVTPGTLTEDNLLDARRSNYLAAVARQKGTESAADAFAVAWADMSTGAFRLAETTAAALPALLARIEPRELLAADGLFDDDELRRTFKAASPAVVPLPRAFFDAATAEHRLADFFSVASLDAFGSFSRLELTAAAAIVAYVDKTQVGSRPPLDPPARESLGGALAIDAASRANLELCRTLAGERRGSLLHAIDRTVSGAGARLLADRLAAPLADPDAIRDRLDAVDFFLAETTLRAQLRRDLAGVPDMARALTRVSLDRGGPRDLAAIAGGLNAAARLAGDLREAGGAGSEIDRIAFGLEAAPAELADRLAAALDDELPLLKRDGGFVRQGFRSDLDEARALRDQSRQVIAALQQTYAETTGIKSLKVKHNGVLGYFIEVAPNYAQAMTSEPLNRLFIHRQTLAGAMRFSTTELSELEGRIASAAERALAIELSVFADLARATVEAGTAIKRAADMLAALDVATSLAELAAAEGYVRPRVDDSLTFRIDGGRHPVVEQVLREQGGSFVANGCDVGGEAAGKLWLVTGPNMAGKSTFLRQNALIAVLAQIGSFVPARSAHIGVVDRLFSRVGAADDLARGRSTFMVEMIETAAILNQAGARSFVILDEIGRGTATYDGLSIAWATIEHLHEANRCRTLFATHYHELTALSERLPRVVNATVKVKEWRGDVVFLHEIVPGSADRSYGIQVAKLAGLPRPVIERARAVLAELEKSGGNNAVSMLDDLPLFSLARRPAAAPVEAPPDPAEAELLAAIDALAPDELSPREALEAVYRLKALRAGIGRAHG</sequence>
<dbReference type="InterPro" id="IPR045076">
    <property type="entry name" value="MutS"/>
</dbReference>
<dbReference type="SUPFAM" id="SSF53150">
    <property type="entry name" value="DNA repair protein MutS, domain II"/>
    <property type="match status" value="1"/>
</dbReference>
<dbReference type="GO" id="GO:0005524">
    <property type="term" value="F:ATP binding"/>
    <property type="evidence" value="ECO:0007669"/>
    <property type="project" value="UniProtKB-UniRule"/>
</dbReference>
<dbReference type="FunFam" id="3.40.1170.10:FF:000001">
    <property type="entry name" value="DNA mismatch repair protein MutS"/>
    <property type="match status" value="1"/>
</dbReference>
<dbReference type="Gene3D" id="3.40.50.300">
    <property type="entry name" value="P-loop containing nucleotide triphosphate hydrolases"/>
    <property type="match status" value="1"/>
</dbReference>
<evidence type="ECO:0000256" key="4">
    <source>
        <dbReference type="ARBA" id="ARBA00022763"/>
    </source>
</evidence>
<keyword evidence="4 9" id="KW-0227">DNA damage</keyword>
<evidence type="ECO:0000256" key="10">
    <source>
        <dbReference type="RuleBase" id="RU003756"/>
    </source>
</evidence>
<name>A0A212LIJ9_9HYPH</name>
<evidence type="ECO:0000256" key="1">
    <source>
        <dbReference type="ARBA" id="ARBA00006271"/>
    </source>
</evidence>
<dbReference type="SUPFAM" id="SSF52540">
    <property type="entry name" value="P-loop containing nucleoside triphosphate hydrolases"/>
    <property type="match status" value="1"/>
</dbReference>
<dbReference type="EMBL" id="FMJD01000008">
    <property type="protein sequence ID" value="SCM77364.1"/>
    <property type="molecule type" value="Genomic_DNA"/>
</dbReference>
<dbReference type="Gene3D" id="3.30.420.110">
    <property type="entry name" value="MutS, connector domain"/>
    <property type="match status" value="1"/>
</dbReference>
<comment type="function">
    <text evidence="8 9">This protein is involved in the repair of mismatches in DNA. It is possible that it carries out the mismatch recognition step. This protein has a weak ATPase activity.</text>
</comment>
<dbReference type="CDD" id="cd03284">
    <property type="entry name" value="ABC_MutS1"/>
    <property type="match status" value="1"/>
</dbReference>
<dbReference type="RefSeq" id="WP_288197279.1">
    <property type="nucleotide sequence ID" value="NZ_LT608334.1"/>
</dbReference>
<dbReference type="GO" id="GO:0140664">
    <property type="term" value="F:ATP-dependent DNA damage sensor activity"/>
    <property type="evidence" value="ECO:0007669"/>
    <property type="project" value="InterPro"/>
</dbReference>
<dbReference type="InterPro" id="IPR007860">
    <property type="entry name" value="DNA_mmatch_repair_MutS_con_dom"/>
</dbReference>
<keyword evidence="3 9" id="KW-0547">Nucleotide-binding</keyword>
<dbReference type="NCBIfam" id="TIGR01070">
    <property type="entry name" value="mutS1"/>
    <property type="match status" value="1"/>
</dbReference>
<dbReference type="PIRSF" id="PIRSF037677">
    <property type="entry name" value="DNA_mis_repair_Msh6"/>
    <property type="match status" value="1"/>
</dbReference>
<dbReference type="SMART" id="SM00533">
    <property type="entry name" value="MUTSd"/>
    <property type="match status" value="1"/>
</dbReference>
<keyword evidence="6 9" id="KW-0238">DNA-binding</keyword>
<feature type="domain" description="DNA mismatch repair proteins mutS family" evidence="11">
    <location>
        <begin position="724"/>
        <end position="740"/>
    </location>
</feature>
<dbReference type="InterPro" id="IPR007696">
    <property type="entry name" value="DNA_mismatch_repair_MutS_core"/>
</dbReference>
<dbReference type="SUPFAM" id="SSF55271">
    <property type="entry name" value="DNA repair protein MutS, domain I"/>
    <property type="match status" value="1"/>
</dbReference>
<dbReference type="Pfam" id="PF00488">
    <property type="entry name" value="MutS_V"/>
    <property type="match status" value="1"/>
</dbReference>
<comment type="similarity">
    <text evidence="1 9 10">Belongs to the DNA mismatch repair MutS family.</text>
</comment>
<reference evidence="12" key="1">
    <citation type="submission" date="2016-08" db="EMBL/GenBank/DDBJ databases">
        <authorList>
            <person name="Seilhamer J.J."/>
        </authorList>
    </citation>
    <scope>NUCLEOTIDE SEQUENCE</scope>
    <source>
        <strain evidence="12">86</strain>
    </source>
</reference>
<dbReference type="PANTHER" id="PTHR11361:SF34">
    <property type="entry name" value="DNA MISMATCH REPAIR PROTEIN MSH1, MITOCHONDRIAL"/>
    <property type="match status" value="1"/>
</dbReference>
<dbReference type="InterPro" id="IPR036187">
    <property type="entry name" value="DNA_mismatch_repair_MutS_sf"/>
</dbReference>
<dbReference type="InterPro" id="IPR007695">
    <property type="entry name" value="DNA_mismatch_repair_MutS-lik_N"/>
</dbReference>
<keyword evidence="7 9" id="KW-0234">DNA repair</keyword>
<dbReference type="GO" id="GO:0003684">
    <property type="term" value="F:damaged DNA binding"/>
    <property type="evidence" value="ECO:0007669"/>
    <property type="project" value="UniProtKB-UniRule"/>
</dbReference>
<dbReference type="InterPro" id="IPR000432">
    <property type="entry name" value="DNA_mismatch_repair_MutS_C"/>
</dbReference>
<dbReference type="Pfam" id="PF05192">
    <property type="entry name" value="MutS_III"/>
    <property type="match status" value="1"/>
</dbReference>
<dbReference type="SUPFAM" id="SSF48334">
    <property type="entry name" value="DNA repair protein MutS, domain III"/>
    <property type="match status" value="1"/>
</dbReference>
<evidence type="ECO:0000256" key="6">
    <source>
        <dbReference type="ARBA" id="ARBA00023125"/>
    </source>
</evidence>
<evidence type="ECO:0000256" key="8">
    <source>
        <dbReference type="ARBA" id="ARBA00024647"/>
    </source>
</evidence>
<evidence type="ECO:0000259" key="11">
    <source>
        <dbReference type="PROSITE" id="PS00486"/>
    </source>
</evidence>
<dbReference type="InterPro" id="IPR005748">
    <property type="entry name" value="DNA_mismatch_repair_MutS"/>
</dbReference>
<evidence type="ECO:0000256" key="9">
    <source>
        <dbReference type="HAMAP-Rule" id="MF_00096"/>
    </source>
</evidence>
<feature type="binding site" evidence="9">
    <location>
        <begin position="650"/>
        <end position="657"/>
    </location>
    <ligand>
        <name>ATP</name>
        <dbReference type="ChEBI" id="CHEBI:30616"/>
    </ligand>
</feature>
<evidence type="ECO:0000256" key="5">
    <source>
        <dbReference type="ARBA" id="ARBA00022840"/>
    </source>
</evidence>
<dbReference type="NCBIfam" id="NF003810">
    <property type="entry name" value="PRK05399.1"/>
    <property type="match status" value="1"/>
</dbReference>
<dbReference type="FunFam" id="3.40.50.300:FF:001579">
    <property type="entry name" value="DNA mismatch repair protein MutS"/>
    <property type="match status" value="1"/>
</dbReference>
<dbReference type="Pfam" id="PF05190">
    <property type="entry name" value="MutS_IV"/>
    <property type="match status" value="1"/>
</dbReference>
<dbReference type="GO" id="GO:0006298">
    <property type="term" value="P:mismatch repair"/>
    <property type="evidence" value="ECO:0007669"/>
    <property type="project" value="UniProtKB-UniRule"/>
</dbReference>
<dbReference type="Gene3D" id="3.40.1170.10">
    <property type="entry name" value="DNA repair protein MutS, domain I"/>
    <property type="match status" value="1"/>
</dbReference>
<dbReference type="InterPro" id="IPR016151">
    <property type="entry name" value="DNA_mismatch_repair_MutS_N"/>
</dbReference>
<evidence type="ECO:0000313" key="12">
    <source>
        <dbReference type="EMBL" id="SCM77364.1"/>
    </source>
</evidence>
<dbReference type="Pfam" id="PF01624">
    <property type="entry name" value="MutS_I"/>
    <property type="match status" value="1"/>
</dbReference>
<dbReference type="InterPro" id="IPR036678">
    <property type="entry name" value="MutS_con_dom_sf"/>
</dbReference>
<dbReference type="InterPro" id="IPR017261">
    <property type="entry name" value="DNA_mismatch_repair_MutS/MSH"/>
</dbReference>
<dbReference type="GO" id="GO:0030983">
    <property type="term" value="F:mismatched DNA binding"/>
    <property type="evidence" value="ECO:0007669"/>
    <property type="project" value="InterPro"/>
</dbReference>
<keyword evidence="5 9" id="KW-0067">ATP-binding</keyword>